<dbReference type="AlphaFoldDB" id="A0AAU8F1A3"/>
<proteinExistence type="inferred from homology"/>
<dbReference type="Gene3D" id="3.90.220.20">
    <property type="entry name" value="DNA methylase specificity domains"/>
    <property type="match status" value="2"/>
</dbReference>
<dbReference type="GO" id="GO:0004519">
    <property type="term" value="F:endonuclease activity"/>
    <property type="evidence" value="ECO:0007669"/>
    <property type="project" value="UniProtKB-KW"/>
</dbReference>
<dbReference type="PANTHER" id="PTHR43140:SF1">
    <property type="entry name" value="TYPE I RESTRICTION ENZYME ECOKI SPECIFICITY SUBUNIT"/>
    <property type="match status" value="1"/>
</dbReference>
<dbReference type="Pfam" id="PF01420">
    <property type="entry name" value="Methylase_S"/>
    <property type="match status" value="1"/>
</dbReference>
<dbReference type="Gene3D" id="1.10.287.1120">
    <property type="entry name" value="Bipartite methylase S protein"/>
    <property type="match status" value="1"/>
</dbReference>
<comment type="subunit">
    <text evidence="4">The methyltransferase is composed of M and S polypeptides.</text>
</comment>
<dbReference type="InterPro" id="IPR044946">
    <property type="entry name" value="Restrct_endonuc_typeI_TRD_sf"/>
</dbReference>
<evidence type="ECO:0000313" key="6">
    <source>
        <dbReference type="EMBL" id="XCH18002.1"/>
    </source>
</evidence>
<accession>A0AAU8F1A3</accession>
<evidence type="ECO:0000259" key="5">
    <source>
        <dbReference type="Pfam" id="PF01420"/>
    </source>
</evidence>
<dbReference type="InterPro" id="IPR000055">
    <property type="entry name" value="Restrct_endonuc_typeI_TRD"/>
</dbReference>
<protein>
    <submittedName>
        <fullName evidence="6">Restriction endonuclease subunit S</fullName>
    </submittedName>
</protein>
<keyword evidence="6" id="KW-0540">Nuclease</keyword>
<reference evidence="6" key="1">
    <citation type="submission" date="2023-04" db="EMBL/GenBank/DDBJ databases">
        <title>Bacillus cereus group whole genome sequencing.</title>
        <authorList>
            <person name="Kang M."/>
            <person name="Kim H.J."/>
        </authorList>
    </citation>
    <scope>NUCLEOTIDE SEQUENCE</scope>
    <source>
        <strain evidence="6">MS39</strain>
    </source>
</reference>
<keyword evidence="3" id="KW-0238">DNA-binding</keyword>
<keyword evidence="6" id="KW-0378">Hydrolase</keyword>
<dbReference type="REBASE" id="844161">
    <property type="entry name" value="S.BceMS39ORF21400P"/>
</dbReference>
<dbReference type="GO" id="GO:0003677">
    <property type="term" value="F:DNA binding"/>
    <property type="evidence" value="ECO:0007669"/>
    <property type="project" value="UniProtKB-KW"/>
</dbReference>
<evidence type="ECO:0000256" key="3">
    <source>
        <dbReference type="ARBA" id="ARBA00023125"/>
    </source>
</evidence>
<comment type="similarity">
    <text evidence="1">Belongs to the type-I restriction system S methylase family.</text>
</comment>
<dbReference type="RefSeq" id="WP_353706412.1">
    <property type="nucleotide sequence ID" value="NZ_CP123058.1"/>
</dbReference>
<keyword evidence="6" id="KW-0255">Endonuclease</keyword>
<evidence type="ECO:0000256" key="2">
    <source>
        <dbReference type="ARBA" id="ARBA00022747"/>
    </source>
</evidence>
<feature type="domain" description="Type I restriction modification DNA specificity" evidence="5">
    <location>
        <begin position="230"/>
        <end position="413"/>
    </location>
</feature>
<dbReference type="GO" id="GO:0009307">
    <property type="term" value="P:DNA restriction-modification system"/>
    <property type="evidence" value="ECO:0007669"/>
    <property type="project" value="UniProtKB-KW"/>
</dbReference>
<evidence type="ECO:0000256" key="4">
    <source>
        <dbReference type="ARBA" id="ARBA00038652"/>
    </source>
</evidence>
<name>A0AAU8F1A3_9BACI</name>
<dbReference type="InterPro" id="IPR051212">
    <property type="entry name" value="Type-I_RE_S_subunit"/>
</dbReference>
<dbReference type="PANTHER" id="PTHR43140">
    <property type="entry name" value="TYPE-1 RESTRICTION ENZYME ECOKI SPECIFICITY PROTEIN"/>
    <property type="match status" value="1"/>
</dbReference>
<evidence type="ECO:0000256" key="1">
    <source>
        <dbReference type="ARBA" id="ARBA00010923"/>
    </source>
</evidence>
<gene>
    <name evidence="6" type="ORF">QEP67_21395</name>
</gene>
<organism evidence="6">
    <name type="scientific">Bacillus cereus group sp. MS39</name>
    <dbReference type="NCBI Taxonomy" id="3041344"/>
    <lineage>
        <taxon>Bacteria</taxon>
        <taxon>Bacillati</taxon>
        <taxon>Bacillota</taxon>
        <taxon>Bacilli</taxon>
        <taxon>Bacillales</taxon>
        <taxon>Bacillaceae</taxon>
        <taxon>Bacillus</taxon>
        <taxon>Bacillus cereus group</taxon>
    </lineage>
</organism>
<keyword evidence="2" id="KW-0680">Restriction system</keyword>
<dbReference type="SUPFAM" id="SSF116734">
    <property type="entry name" value="DNA methylase specificity domain"/>
    <property type="match status" value="2"/>
</dbReference>
<sequence>MANRYQTYMNSELPWIGELPSHWKVRKIKFLVKRLNKTPKLTDEVITAFRDGQVTLRKNRRQDGFTFSLKEIGYQHISKGNLVVHQMDAFAGAIGISDSEGKGSPVYTVCEAINDSEIHLPYLTYTLRVMSNSGYVESLAKGIRERSTDFRWGDMGNLFALLPSLQEQKSIVGYIEAKVQLLNSSIGNLEKMIQIFEEKRQSMITEAVTKGLNPNVKMKDSGVEWIGEIPEHWEKTRLDFIARVKARLGWKGLKAEEYVDEGYIFLSTPNLKGRNIDFKNVNYITEERYLESPEIMLEKGDVLLAKDGSTLGITNVVRELPSKATVNSSIAVLRPKELIDSIYFYYYLSSTYIQDIINQIKDGMGVPHLFQADIKKFPIILPPLCEQKEIAKYIDEQVENLDSLIETVKVQIQKLKDYRQSLIYEAVTGKIDVRDFEVES</sequence>
<dbReference type="EMBL" id="CP123058">
    <property type="protein sequence ID" value="XCH18002.1"/>
    <property type="molecule type" value="Genomic_DNA"/>
</dbReference>